<keyword evidence="1" id="KW-0472">Membrane</keyword>
<reference evidence="3" key="1">
    <citation type="submission" date="2015-06" db="EMBL/GenBank/DDBJ databases">
        <title>Expansion of signal transduction pathways in fungi by whole-genome duplication.</title>
        <authorList>
            <consortium name="DOE Joint Genome Institute"/>
            <person name="Corrochano L.M."/>
            <person name="Kuo A."/>
            <person name="Marcet-Houben M."/>
            <person name="Polaino S."/>
            <person name="Salamov A."/>
            <person name="Villalobos J.M."/>
            <person name="Alvarez M.I."/>
            <person name="Avalos J."/>
            <person name="Benito E.P."/>
            <person name="Benoit I."/>
            <person name="Burger G."/>
            <person name="Camino L.P."/>
            <person name="Canovas D."/>
            <person name="Cerda-Olmedo E."/>
            <person name="Cheng J.-F."/>
            <person name="Dominguez A."/>
            <person name="Elias M."/>
            <person name="Eslava A.P."/>
            <person name="Glaser F."/>
            <person name="Grimwood J."/>
            <person name="Gutierrez G."/>
            <person name="Heitman J."/>
            <person name="Henrissat B."/>
            <person name="Iturriaga E.A."/>
            <person name="Lang B.F."/>
            <person name="Lavin J.L."/>
            <person name="Lee S."/>
            <person name="Li W."/>
            <person name="Lindquist E."/>
            <person name="Lopez-Garcia S."/>
            <person name="Luque E.M."/>
            <person name="Marcos A.T."/>
            <person name="Martin J."/>
            <person name="McCluskey K."/>
            <person name="Medina H.R."/>
            <person name="Miralles-Duran A."/>
            <person name="Miyazaki A."/>
            <person name="Munoz-Torres E."/>
            <person name="Oguiza J.A."/>
            <person name="Ohm R."/>
            <person name="Olmedo M."/>
            <person name="Orejas M."/>
            <person name="Ortiz-Castellanos L."/>
            <person name="Pisabarro A.G."/>
            <person name="Rodriguez-Romero J."/>
            <person name="Ruiz-Herrera J."/>
            <person name="Ruiz-Vazquez R."/>
            <person name="Sanz C."/>
            <person name="Schackwitz W."/>
            <person name="Schmutz J."/>
            <person name="Shahriari M."/>
            <person name="Shelest E."/>
            <person name="Silva-Franco F."/>
            <person name="Soanes D."/>
            <person name="Syed K."/>
            <person name="Tagua V.G."/>
            <person name="Talbot N.J."/>
            <person name="Thon M."/>
            <person name="De vries R.P."/>
            <person name="Wiebenga A."/>
            <person name="Yadav J.S."/>
            <person name="Braun E.L."/>
            <person name="Baker S."/>
            <person name="Garre V."/>
            <person name="Horwitz B."/>
            <person name="Torres-Martinez S."/>
            <person name="Idnurm A."/>
            <person name="Herrera-Estrella A."/>
            <person name="Gabaldon T."/>
            <person name="Grigoriev I.V."/>
        </authorList>
    </citation>
    <scope>NUCLEOTIDE SEQUENCE [LARGE SCALE GENOMIC DNA]</scope>
    <source>
        <strain evidence="3">NRRL 1555(-)</strain>
    </source>
</reference>
<dbReference type="InParanoid" id="A0A167MQ07"/>
<evidence type="ECO:0000256" key="1">
    <source>
        <dbReference type="SAM" id="Phobius"/>
    </source>
</evidence>
<dbReference type="VEuPathDB" id="FungiDB:PHYBLDRAFT_145887"/>
<dbReference type="RefSeq" id="XP_018291536.1">
    <property type="nucleotide sequence ID" value="XM_018431554.1"/>
</dbReference>
<gene>
    <name evidence="2" type="ORF">PHYBLDRAFT_145887</name>
</gene>
<evidence type="ECO:0000313" key="3">
    <source>
        <dbReference type="Proteomes" id="UP000077315"/>
    </source>
</evidence>
<name>A0A167MQ07_PHYB8</name>
<sequence length="80" mass="8904">MHLFLVKLQLGIRLCKNLDLYLRLNPIFQAQLATTITIAIAIAIVSTSNSSELDSAVRWNPKVGSGSDNYEAMSTKRRII</sequence>
<accession>A0A167MQ07</accession>
<proteinExistence type="predicted"/>
<evidence type="ECO:0000313" key="2">
    <source>
        <dbReference type="EMBL" id="OAD73496.1"/>
    </source>
</evidence>
<protein>
    <submittedName>
        <fullName evidence="2">Uncharacterized protein</fullName>
    </submittedName>
</protein>
<keyword evidence="1" id="KW-0812">Transmembrane</keyword>
<dbReference type="Proteomes" id="UP000077315">
    <property type="component" value="Unassembled WGS sequence"/>
</dbReference>
<dbReference type="GeneID" id="28992460"/>
<organism evidence="2 3">
    <name type="scientific">Phycomyces blakesleeanus (strain ATCC 8743b / DSM 1359 / FGSC 10004 / NBRC 33097 / NRRL 1555)</name>
    <dbReference type="NCBI Taxonomy" id="763407"/>
    <lineage>
        <taxon>Eukaryota</taxon>
        <taxon>Fungi</taxon>
        <taxon>Fungi incertae sedis</taxon>
        <taxon>Mucoromycota</taxon>
        <taxon>Mucoromycotina</taxon>
        <taxon>Mucoromycetes</taxon>
        <taxon>Mucorales</taxon>
        <taxon>Phycomycetaceae</taxon>
        <taxon>Phycomyces</taxon>
    </lineage>
</organism>
<dbReference type="EMBL" id="KV440981">
    <property type="protein sequence ID" value="OAD73496.1"/>
    <property type="molecule type" value="Genomic_DNA"/>
</dbReference>
<feature type="transmembrane region" description="Helical" evidence="1">
    <location>
        <begin position="27"/>
        <end position="45"/>
    </location>
</feature>
<dbReference type="AlphaFoldDB" id="A0A167MQ07"/>
<keyword evidence="3" id="KW-1185">Reference proteome</keyword>
<keyword evidence="1" id="KW-1133">Transmembrane helix</keyword>